<accession>A0ABT6ZZD6</accession>
<dbReference type="EMBL" id="JANCPR020000020">
    <property type="protein sequence ID" value="MDJ1134437.1"/>
    <property type="molecule type" value="Genomic_DNA"/>
</dbReference>
<feature type="domain" description="SnoaL-like" evidence="1">
    <location>
        <begin position="24"/>
        <end position="122"/>
    </location>
</feature>
<organism evidence="2 3">
    <name type="scientific">Streptomyces iconiensis</name>
    <dbReference type="NCBI Taxonomy" id="1384038"/>
    <lineage>
        <taxon>Bacteria</taxon>
        <taxon>Bacillati</taxon>
        <taxon>Actinomycetota</taxon>
        <taxon>Actinomycetes</taxon>
        <taxon>Kitasatosporales</taxon>
        <taxon>Streptomycetaceae</taxon>
        <taxon>Streptomyces</taxon>
    </lineage>
</organism>
<protein>
    <submittedName>
        <fullName evidence="2">Nuclear transport factor 2 family protein</fullName>
    </submittedName>
</protein>
<dbReference type="InterPro" id="IPR037401">
    <property type="entry name" value="SnoaL-like"/>
</dbReference>
<evidence type="ECO:0000259" key="1">
    <source>
        <dbReference type="Pfam" id="PF12680"/>
    </source>
</evidence>
<gene>
    <name evidence="2" type="ORF">NMN56_021200</name>
</gene>
<dbReference type="Gene3D" id="3.10.450.50">
    <property type="match status" value="1"/>
</dbReference>
<dbReference type="Proteomes" id="UP001214441">
    <property type="component" value="Unassembled WGS sequence"/>
</dbReference>
<dbReference type="RefSeq" id="WP_274041906.1">
    <property type="nucleotide sequence ID" value="NZ_JANCPR020000020.1"/>
</dbReference>
<proteinExistence type="predicted"/>
<comment type="caution">
    <text evidence="2">The sequence shown here is derived from an EMBL/GenBank/DDBJ whole genome shotgun (WGS) entry which is preliminary data.</text>
</comment>
<evidence type="ECO:0000313" key="3">
    <source>
        <dbReference type="Proteomes" id="UP001214441"/>
    </source>
</evidence>
<reference evidence="2 3" key="1">
    <citation type="submission" date="2023-05" db="EMBL/GenBank/DDBJ databases">
        <title>Streptantibioticus silvisoli sp. nov., acidotolerant actinomycetes 1 from pine litter.</title>
        <authorList>
            <person name="Swiecimska M."/>
            <person name="Golinska P."/>
            <person name="Sangal V."/>
            <person name="Wachnowicz B."/>
            <person name="Goodfellow M."/>
        </authorList>
    </citation>
    <scope>NUCLEOTIDE SEQUENCE [LARGE SCALE GENOMIC DNA]</scope>
    <source>
        <strain evidence="2 3">DSM 42109</strain>
    </source>
</reference>
<keyword evidence="3" id="KW-1185">Reference proteome</keyword>
<evidence type="ECO:0000313" key="2">
    <source>
        <dbReference type="EMBL" id="MDJ1134437.1"/>
    </source>
</evidence>
<dbReference type="InterPro" id="IPR032710">
    <property type="entry name" value="NTF2-like_dom_sf"/>
</dbReference>
<dbReference type="Pfam" id="PF12680">
    <property type="entry name" value="SnoaL_2"/>
    <property type="match status" value="1"/>
</dbReference>
<name>A0ABT6ZZD6_9ACTN</name>
<sequence length="137" mass="15734">MDDARKKEIVEHFLGLYGRGRWGDLANTEPLNELLGMLTDDVEWWMSGMPRGGFVSKDEFRSMLVPLDGITDGPLHIVPTGWTIQGDRVAVEAYSTMELKSGRHYRNHYHFLFELRGDKIAVYHEHHDTAHVNDVLV</sequence>
<dbReference type="SUPFAM" id="SSF54427">
    <property type="entry name" value="NTF2-like"/>
    <property type="match status" value="1"/>
</dbReference>